<dbReference type="NCBIfam" id="TIGR01783">
    <property type="entry name" value="TonB-siderophor"/>
    <property type="match status" value="1"/>
</dbReference>
<feature type="domain" description="TonB-dependent receptor-like beta-barrel" evidence="17">
    <location>
        <begin position="291"/>
        <end position="689"/>
    </location>
</feature>
<dbReference type="PANTHER" id="PTHR32552:SF82">
    <property type="entry name" value="FCUA PROTEIN"/>
    <property type="match status" value="1"/>
</dbReference>
<dbReference type="PROSITE" id="PS52016">
    <property type="entry name" value="TONB_DEPENDENT_REC_3"/>
    <property type="match status" value="1"/>
</dbReference>
<evidence type="ECO:0000256" key="4">
    <source>
        <dbReference type="ARBA" id="ARBA00022452"/>
    </source>
</evidence>
<dbReference type="InterPro" id="IPR036942">
    <property type="entry name" value="Beta-barrel_TonB_sf"/>
</dbReference>
<comment type="subcellular location">
    <subcellularLocation>
        <location evidence="1 14">Cell outer membrane</location>
        <topology evidence="1 14">Multi-pass membrane protein</topology>
    </subcellularLocation>
</comment>
<keyword evidence="11 14" id="KW-0472">Membrane</keyword>
<evidence type="ECO:0000259" key="17">
    <source>
        <dbReference type="Pfam" id="PF00593"/>
    </source>
</evidence>
<dbReference type="InterPro" id="IPR039426">
    <property type="entry name" value="TonB-dep_rcpt-like"/>
</dbReference>
<evidence type="ECO:0000256" key="16">
    <source>
        <dbReference type="RuleBase" id="RU003357"/>
    </source>
</evidence>
<evidence type="ECO:0000256" key="7">
    <source>
        <dbReference type="ARBA" id="ARBA00022729"/>
    </source>
</evidence>
<name>A0A1B2LWI9_9GAMM</name>
<dbReference type="GO" id="GO:0009279">
    <property type="term" value="C:cell outer membrane"/>
    <property type="evidence" value="ECO:0007669"/>
    <property type="project" value="UniProtKB-SubCell"/>
</dbReference>
<feature type="domain" description="TonB-dependent receptor plug" evidence="18">
    <location>
        <begin position="82"/>
        <end position="178"/>
    </location>
</feature>
<keyword evidence="20" id="KW-1185">Reference proteome</keyword>
<evidence type="ECO:0000256" key="2">
    <source>
        <dbReference type="ARBA" id="ARBA00009810"/>
    </source>
</evidence>
<comment type="similarity">
    <text evidence="2 14 16">Belongs to the TonB-dependent receptor family.</text>
</comment>
<dbReference type="STRING" id="1789224.BFG52_02330"/>
<proteinExistence type="inferred from homology"/>
<evidence type="ECO:0000256" key="15">
    <source>
        <dbReference type="PROSITE-ProRule" id="PRU10144"/>
    </source>
</evidence>
<evidence type="ECO:0000256" key="12">
    <source>
        <dbReference type="ARBA" id="ARBA00023170"/>
    </source>
</evidence>
<dbReference type="InterPro" id="IPR012910">
    <property type="entry name" value="Plug_dom"/>
</dbReference>
<dbReference type="Proteomes" id="UP000093391">
    <property type="component" value="Chromosome"/>
</dbReference>
<evidence type="ECO:0000313" key="19">
    <source>
        <dbReference type="EMBL" id="AOA57307.1"/>
    </source>
</evidence>
<evidence type="ECO:0000256" key="8">
    <source>
        <dbReference type="ARBA" id="ARBA00023004"/>
    </source>
</evidence>
<keyword evidence="5" id="KW-0410">Iron transport</keyword>
<evidence type="ECO:0000256" key="9">
    <source>
        <dbReference type="ARBA" id="ARBA00023065"/>
    </source>
</evidence>
<evidence type="ECO:0000256" key="14">
    <source>
        <dbReference type="PROSITE-ProRule" id="PRU01360"/>
    </source>
</evidence>
<evidence type="ECO:0000313" key="20">
    <source>
        <dbReference type="Proteomes" id="UP000093391"/>
    </source>
</evidence>
<keyword evidence="10 16" id="KW-0798">TonB box</keyword>
<organism evidence="19 20">
    <name type="scientific">Acinetobacter larvae</name>
    <dbReference type="NCBI Taxonomy" id="1789224"/>
    <lineage>
        <taxon>Bacteria</taxon>
        <taxon>Pseudomonadati</taxon>
        <taxon>Pseudomonadota</taxon>
        <taxon>Gammaproteobacteria</taxon>
        <taxon>Moraxellales</taxon>
        <taxon>Moraxellaceae</taxon>
        <taxon>Acinetobacter</taxon>
    </lineage>
</organism>
<evidence type="ECO:0000256" key="6">
    <source>
        <dbReference type="ARBA" id="ARBA00022692"/>
    </source>
</evidence>
<evidence type="ECO:0000256" key="11">
    <source>
        <dbReference type="ARBA" id="ARBA00023136"/>
    </source>
</evidence>
<dbReference type="GO" id="GO:0015344">
    <property type="term" value="F:siderophore uptake transmembrane transporter activity"/>
    <property type="evidence" value="ECO:0007669"/>
    <property type="project" value="TreeGrafter"/>
</dbReference>
<keyword evidence="12" id="KW-0675">Receptor</keyword>
<dbReference type="GO" id="GO:0038023">
    <property type="term" value="F:signaling receptor activity"/>
    <property type="evidence" value="ECO:0007669"/>
    <property type="project" value="InterPro"/>
</dbReference>
<dbReference type="Gene3D" id="2.170.130.10">
    <property type="entry name" value="TonB-dependent receptor, plug domain"/>
    <property type="match status" value="1"/>
</dbReference>
<evidence type="ECO:0000256" key="1">
    <source>
        <dbReference type="ARBA" id="ARBA00004571"/>
    </source>
</evidence>
<evidence type="ECO:0000259" key="18">
    <source>
        <dbReference type="Pfam" id="PF07715"/>
    </source>
</evidence>
<dbReference type="Pfam" id="PF00593">
    <property type="entry name" value="TonB_dep_Rec_b-barrel"/>
    <property type="match status" value="1"/>
</dbReference>
<protein>
    <submittedName>
        <fullName evidence="19">Ligand-gated channel protein</fullName>
    </submittedName>
</protein>
<dbReference type="Gene3D" id="2.40.170.20">
    <property type="entry name" value="TonB-dependent receptor, beta-barrel domain"/>
    <property type="match status" value="1"/>
</dbReference>
<dbReference type="CDD" id="cd01347">
    <property type="entry name" value="ligand_gated_channel"/>
    <property type="match status" value="1"/>
</dbReference>
<dbReference type="InterPro" id="IPR010917">
    <property type="entry name" value="TonB_rcpt_CS"/>
</dbReference>
<dbReference type="RefSeq" id="WP_067552101.1">
    <property type="nucleotide sequence ID" value="NZ_CP016895.1"/>
</dbReference>
<dbReference type="AlphaFoldDB" id="A0A1B2LWI9"/>
<dbReference type="GO" id="GO:0015891">
    <property type="term" value="P:siderophore transport"/>
    <property type="evidence" value="ECO:0007669"/>
    <property type="project" value="InterPro"/>
</dbReference>
<keyword evidence="13 14" id="KW-0998">Cell outer membrane</keyword>
<dbReference type="PROSITE" id="PS01156">
    <property type="entry name" value="TONB_DEPENDENT_REC_2"/>
    <property type="match status" value="1"/>
</dbReference>
<accession>A0A1B2LWI9</accession>
<keyword evidence="6 14" id="KW-0812">Transmembrane</keyword>
<dbReference type="EMBL" id="CP016895">
    <property type="protein sequence ID" value="AOA57307.1"/>
    <property type="molecule type" value="Genomic_DNA"/>
</dbReference>
<keyword evidence="8" id="KW-0408">Iron</keyword>
<gene>
    <name evidence="19" type="ORF">BFG52_02330</name>
</gene>
<dbReference type="InterPro" id="IPR000531">
    <property type="entry name" value="Beta-barrel_TonB"/>
</dbReference>
<keyword evidence="9" id="KW-0406">Ion transport</keyword>
<dbReference type="Pfam" id="PF07715">
    <property type="entry name" value="Plug"/>
    <property type="match status" value="1"/>
</dbReference>
<dbReference type="PANTHER" id="PTHR32552">
    <property type="entry name" value="FERRICHROME IRON RECEPTOR-RELATED"/>
    <property type="match status" value="1"/>
</dbReference>
<sequence>MSSGLHIKKSIISACIAVFFLQGMHVFAVQNIAHDPADPSADVTPAPQLPAIILTADAADKLAQGQITQTNQAGMLGEKDTLDIPFSVTGYSAAYIENQQATSVAAALKSEPSVRTLFSANGLGEYFNIRGFYTQSHELAWNGLFGLVPHNRMPTEFLERVEVFRGSSALLNGMSLGGAVGGVINVVPKRATREDMTRLTTSYASDRHIGLHVDIGRRFGEQQQFGIRVNALKSQGDLIIDGQDQDRRLGAIALDYKGDRLNASLDIYDIHEKVDGGLPLMLSFASSNLPKAPDSSINTQPGNYAHTETQGIIANVQYEFLPAWTAYFTAGSKRQKGYGAIANNSLGMNAQPNGDYKAMSRMTANDTNVLAAETGIRGKFKYGAVQHQWVFSGNMIEQESYSAMNASAPWDSNIYRPVAGQIAARPSSVPKSSETTLSSLALADTLSLREDQYQLILGLRYQRVQSDNFAANRNRYDETAVTPALGIVMKPWGEQLSFYVNYIEGLSEGARVSDTTASNYNEVFAPYKSKQYEIGSKWDIGTFRNTLSFYQIIRPSLIKDLSSNRYRDDGKQRNRGVEWTTAGEVLEHVRLLGGVAYLDAVQRKTAAGAYDGNDAMGIPHWQSNLGLEWDVPYLNGLTLGANTVYTGTMYADDANQQKIPSWSEVDMSARYTTMIAKHAVTLRGGVDNLFDKKHWAGVWNGFSSVSGTPRSYKLAVQIDF</sequence>
<dbReference type="KEGG" id="ala:BFG52_02330"/>
<dbReference type="InterPro" id="IPR010105">
    <property type="entry name" value="TonB_sidphr_rcpt"/>
</dbReference>
<keyword evidence="3 14" id="KW-0813">Transport</keyword>
<reference evidence="19 20" key="1">
    <citation type="submission" date="2016-08" db="EMBL/GenBank/DDBJ databases">
        <authorList>
            <person name="Seilhamer J.J."/>
        </authorList>
    </citation>
    <scope>NUCLEOTIDE SEQUENCE [LARGE SCALE GENOMIC DNA]</scope>
    <source>
        <strain evidence="19 20">BRTC-1</strain>
    </source>
</reference>
<evidence type="ECO:0000256" key="5">
    <source>
        <dbReference type="ARBA" id="ARBA00022496"/>
    </source>
</evidence>
<evidence type="ECO:0000256" key="3">
    <source>
        <dbReference type="ARBA" id="ARBA00022448"/>
    </source>
</evidence>
<dbReference type="OrthoDB" id="8732650at2"/>
<dbReference type="SUPFAM" id="SSF56935">
    <property type="entry name" value="Porins"/>
    <property type="match status" value="1"/>
</dbReference>
<keyword evidence="4 14" id="KW-1134">Transmembrane beta strand</keyword>
<dbReference type="InterPro" id="IPR037066">
    <property type="entry name" value="Plug_dom_sf"/>
</dbReference>
<keyword evidence="7" id="KW-0732">Signal</keyword>
<evidence type="ECO:0000256" key="10">
    <source>
        <dbReference type="ARBA" id="ARBA00023077"/>
    </source>
</evidence>
<evidence type="ECO:0000256" key="13">
    <source>
        <dbReference type="ARBA" id="ARBA00023237"/>
    </source>
</evidence>
<feature type="short sequence motif" description="TonB C-terminal box" evidence="15">
    <location>
        <begin position="703"/>
        <end position="720"/>
    </location>
</feature>